<name>A0A812ZRJ7_9DINO</name>
<proteinExistence type="predicted"/>
<dbReference type="EMBL" id="CAJNJA010049253">
    <property type="protein sequence ID" value="CAE7836381.1"/>
    <property type="molecule type" value="Genomic_DNA"/>
</dbReference>
<feature type="compositionally biased region" description="Basic and acidic residues" evidence="1">
    <location>
        <begin position="240"/>
        <end position="251"/>
    </location>
</feature>
<reference evidence="2" key="1">
    <citation type="submission" date="2021-02" db="EMBL/GenBank/DDBJ databases">
        <authorList>
            <person name="Dougan E. K."/>
            <person name="Rhodes N."/>
            <person name="Thang M."/>
            <person name="Chan C."/>
        </authorList>
    </citation>
    <scope>NUCLEOTIDE SEQUENCE</scope>
</reference>
<feature type="region of interest" description="Disordered" evidence="1">
    <location>
        <begin position="698"/>
        <end position="731"/>
    </location>
</feature>
<dbReference type="AlphaFoldDB" id="A0A812ZRJ7"/>
<dbReference type="SUPFAM" id="SSF47473">
    <property type="entry name" value="EF-hand"/>
    <property type="match status" value="1"/>
</dbReference>
<keyword evidence="3" id="KW-1185">Reference proteome</keyword>
<evidence type="ECO:0000256" key="1">
    <source>
        <dbReference type="SAM" id="MobiDB-lite"/>
    </source>
</evidence>
<dbReference type="Proteomes" id="UP000601435">
    <property type="component" value="Unassembled WGS sequence"/>
</dbReference>
<dbReference type="InterPro" id="IPR011992">
    <property type="entry name" value="EF-hand-dom_pair"/>
</dbReference>
<evidence type="ECO:0000313" key="3">
    <source>
        <dbReference type="Proteomes" id="UP000601435"/>
    </source>
</evidence>
<comment type="caution">
    <text evidence="2">The sequence shown here is derived from an EMBL/GenBank/DDBJ whole genome shotgun (WGS) entry which is preliminary data.</text>
</comment>
<dbReference type="OrthoDB" id="438438at2759"/>
<feature type="region of interest" description="Disordered" evidence="1">
    <location>
        <begin position="191"/>
        <end position="256"/>
    </location>
</feature>
<sequence length="758" mass="84576">MTVDLEWLERGNASQNWRTSPKRRHAPLKSRATSPQGELKASARCVPKVASGRREPQLVGLRHNASRKTLAEAMAAGPWQVATWRGTGTMLSVHHAAMQSAEMGRHFRACAWAKAAEDRARAAEWARRRREKGHLKVGGVDVLSEKHQDQAEGTELLAEPTRCPLCGAALTALTDFDCCDCMQRSITGPLEKDRSQEASVSKQTSLQAASRRASLARRMSLQVGRRQSADMDGLGVGRQASDRRKSNEKQKKPATLTRLQRLIQAKRMEFDALPEGKKERFRSAYDQAVAGQGGLGGQQLRQALADLGLAGRQNHEKEAVHEVVRESIAAGLVDFLEFVFQVVPKVEQKLVEAKSPKLLSLFNQLDVAMAGSLSCSDCIEALRRHADSFITVLDGDIMEQFWPIFVKELAQQHKVSKHSDETIDFANFQRLASEVEVRLFAFQGQMEERAARSAGLPPALEAAHFGEIAVMMRYFYRYEKHQRGLLGTQELVMALMDSGTLPTVGRLHMTTVSNFATRNNRLSVYRFPDFLEQVDSLRREEKSQREAAFKSWYTIHKWADDKAIAVTDMPQLIMDLSLVADSCRSVMDVRALVEDCHKSGAEFLQIDASTELCNRVVESARVAARRREALVAEQVKLSEEQVFDMRGCFSEMTHSGVIGPDDLHYLLVELFPDHEIDDAFVQELLDLALPSGYFHSSSKSASSSAPRAAKPSESNPSKSKAAQAQEDEAAAHRKVLEESILRFDGPLARNYTRPSYQF</sequence>
<accession>A0A812ZRJ7</accession>
<evidence type="ECO:0000313" key="2">
    <source>
        <dbReference type="EMBL" id="CAE7836381.1"/>
    </source>
</evidence>
<feature type="compositionally biased region" description="Low complexity" evidence="1">
    <location>
        <begin position="698"/>
        <end position="714"/>
    </location>
</feature>
<protein>
    <submittedName>
        <fullName evidence="2">GA20OX1 protein</fullName>
    </submittedName>
</protein>
<feature type="region of interest" description="Disordered" evidence="1">
    <location>
        <begin position="13"/>
        <end position="42"/>
    </location>
</feature>
<feature type="compositionally biased region" description="Low complexity" evidence="1">
    <location>
        <begin position="205"/>
        <end position="222"/>
    </location>
</feature>
<gene>
    <name evidence="2" type="primary">GA20OX1</name>
    <name evidence="2" type="ORF">SNEC2469_LOCUS25167</name>
</gene>
<organism evidence="2 3">
    <name type="scientific">Symbiodinium necroappetens</name>
    <dbReference type="NCBI Taxonomy" id="1628268"/>
    <lineage>
        <taxon>Eukaryota</taxon>
        <taxon>Sar</taxon>
        <taxon>Alveolata</taxon>
        <taxon>Dinophyceae</taxon>
        <taxon>Suessiales</taxon>
        <taxon>Symbiodiniaceae</taxon>
        <taxon>Symbiodinium</taxon>
    </lineage>
</organism>